<evidence type="ECO:0000256" key="1">
    <source>
        <dbReference type="SAM" id="Coils"/>
    </source>
</evidence>
<dbReference type="EMBL" id="OKRB01000130">
    <property type="protein sequence ID" value="SPE29114.1"/>
    <property type="molecule type" value="Genomic_DNA"/>
</dbReference>
<organism evidence="3 4">
    <name type="scientific">Candidatus Sulfuritelmatomonas gaucii</name>
    <dbReference type="NCBI Taxonomy" id="2043161"/>
    <lineage>
        <taxon>Bacteria</taxon>
        <taxon>Pseudomonadati</taxon>
        <taxon>Acidobacteriota</taxon>
        <taxon>Terriglobia</taxon>
        <taxon>Terriglobales</taxon>
        <taxon>Acidobacteriaceae</taxon>
        <taxon>Candidatus Sulfuritelmatomonas</taxon>
    </lineage>
</organism>
<keyword evidence="1" id="KW-0175">Coiled coil</keyword>
<dbReference type="PANTHER" id="PTHR38434:SF1">
    <property type="entry name" value="BLL2549 PROTEIN"/>
    <property type="match status" value="1"/>
</dbReference>
<protein>
    <submittedName>
        <fullName evidence="3">Membrane protein</fullName>
    </submittedName>
</protein>
<feature type="transmembrane region" description="Helical" evidence="2">
    <location>
        <begin position="328"/>
        <end position="345"/>
    </location>
</feature>
<feature type="transmembrane region" description="Helical" evidence="2">
    <location>
        <begin position="223"/>
        <end position="242"/>
    </location>
</feature>
<feature type="transmembrane region" description="Helical" evidence="2">
    <location>
        <begin position="198"/>
        <end position="217"/>
    </location>
</feature>
<proteinExistence type="predicted"/>
<keyword evidence="2" id="KW-0472">Membrane</keyword>
<keyword evidence="2" id="KW-0812">Transmembrane</keyword>
<reference evidence="4" key="1">
    <citation type="submission" date="2018-02" db="EMBL/GenBank/DDBJ databases">
        <authorList>
            <person name="Hausmann B."/>
        </authorList>
    </citation>
    <scope>NUCLEOTIDE SEQUENCE [LARGE SCALE GENOMIC DNA]</scope>
    <source>
        <strain evidence="4">Peat soil MAG SbA5</strain>
    </source>
</reference>
<feature type="transmembrane region" description="Helical" evidence="2">
    <location>
        <begin position="611"/>
        <end position="629"/>
    </location>
</feature>
<feature type="transmembrane region" description="Helical" evidence="2">
    <location>
        <begin position="641"/>
        <end position="658"/>
    </location>
</feature>
<feature type="transmembrane region" description="Helical" evidence="2">
    <location>
        <begin position="505"/>
        <end position="522"/>
    </location>
</feature>
<dbReference type="InterPro" id="IPR019286">
    <property type="entry name" value="DUF2339_TM"/>
</dbReference>
<evidence type="ECO:0000313" key="3">
    <source>
        <dbReference type="EMBL" id="SPE29114.1"/>
    </source>
</evidence>
<feature type="coiled-coil region" evidence="1">
    <location>
        <begin position="30"/>
        <end position="57"/>
    </location>
</feature>
<dbReference type="Proteomes" id="UP000239735">
    <property type="component" value="Unassembled WGS sequence"/>
</dbReference>
<evidence type="ECO:0000256" key="2">
    <source>
        <dbReference type="SAM" id="Phobius"/>
    </source>
</evidence>
<dbReference type="OrthoDB" id="111501at2"/>
<feature type="transmembrane region" description="Helical" evidence="2">
    <location>
        <begin position="543"/>
        <end position="566"/>
    </location>
</feature>
<feature type="transmembrane region" description="Helical" evidence="2">
    <location>
        <begin position="586"/>
        <end position="606"/>
    </location>
</feature>
<feature type="transmembrane region" description="Helical" evidence="2">
    <location>
        <begin position="391"/>
        <end position="409"/>
    </location>
</feature>
<gene>
    <name evidence="3" type="ORF">SBA5_70171</name>
</gene>
<dbReference type="Pfam" id="PF10101">
    <property type="entry name" value="DUF2339"/>
    <property type="match status" value="1"/>
</dbReference>
<feature type="transmembrane region" description="Helical" evidence="2">
    <location>
        <begin position="144"/>
        <end position="161"/>
    </location>
</feature>
<feature type="transmembrane region" description="Helical" evidence="2">
    <location>
        <begin position="173"/>
        <end position="191"/>
    </location>
</feature>
<dbReference type="AlphaFoldDB" id="A0A2N9M0V3"/>
<feature type="transmembrane region" description="Helical" evidence="2">
    <location>
        <begin position="421"/>
        <end position="441"/>
    </location>
</feature>
<feature type="transmembrane region" description="Helical" evidence="2">
    <location>
        <begin position="254"/>
        <end position="272"/>
    </location>
</feature>
<dbReference type="PANTHER" id="PTHR38434">
    <property type="entry name" value="BLL2549 PROTEIN"/>
    <property type="match status" value="1"/>
</dbReference>
<sequence length="673" mass="73338">MESFAVFLVLIPVALIALPIVAIVTSNSRATQLRGEMNDLINRLRYLEARLESLAQRAGAQGEAPPQVPAQAAQPAAVPPVAPVAPATRPAEAAVPPAAAPAFVAAPAAPSAPQFPVAAPQFRSLEPAPAGDSRSLESRIGSQWFNRIGILAVLIGVAWFLKLAFDNHWIGPLGRVMIGLLAGAALIVWSMRFQKRGYAIFSYSLKAIGSGTLYLSLWAAFQLYALVPAGVAFAAMIAVTAFNGYMAWIEDAELLALYAIAGGLSTPLLISTGGNHEVVLFTYLLMLDLAVLVLVALRPWSRLLFVSFVGTAIFIFGWWNTFYTQDQAARTAIFFCCFFLAFALAPRLVKIKLDPGGSFQAWDGLVSYLLPLANAGLGFLGFYSLLSPVTADWAGPWLAVAFAAFYLLLMRLPASGILHGGVPTLAALHLTTAIVFLTIAIPLKTHGRWMTIGWLVEGAVLLWVSQRARSLLLRAFALIATILGLGSLLIVNPPAATRPIFNERFGTYCVAIAVCAFIAWTARRSRDEDEPNPLMHWPNLAAVAVLAVNLLILIAVSLEIHSYWWYQRMHEYGTYTGMRDYWMDAQFSYSAFFMLFGAVLLTIGFVKRSAFLRWQALILLAVTVAKVFLVDVSQLSKGLRILSFIGLGVLLLCVSYVYQRDWLNLRGQKGEQP</sequence>
<name>A0A2N9M0V3_9BACT</name>
<feature type="transmembrane region" description="Helical" evidence="2">
    <location>
        <begin position="365"/>
        <end position="385"/>
    </location>
</feature>
<feature type="transmembrane region" description="Helical" evidence="2">
    <location>
        <begin position="6"/>
        <end position="24"/>
    </location>
</feature>
<keyword evidence="2" id="KW-1133">Transmembrane helix</keyword>
<feature type="transmembrane region" description="Helical" evidence="2">
    <location>
        <begin position="278"/>
        <end position="297"/>
    </location>
</feature>
<evidence type="ECO:0000313" key="4">
    <source>
        <dbReference type="Proteomes" id="UP000239735"/>
    </source>
</evidence>
<feature type="transmembrane region" description="Helical" evidence="2">
    <location>
        <begin position="304"/>
        <end position="322"/>
    </location>
</feature>
<accession>A0A2N9M0V3</accession>
<feature type="transmembrane region" description="Helical" evidence="2">
    <location>
        <begin position="471"/>
        <end position="493"/>
    </location>
</feature>